<keyword evidence="2 4" id="KW-1133">Transmembrane helix</keyword>
<feature type="compositionally biased region" description="Basic and acidic residues" evidence="5">
    <location>
        <begin position="174"/>
        <end position="195"/>
    </location>
</feature>
<dbReference type="PANTHER" id="PTHR39136:SF1">
    <property type="entry name" value="ALTERED INHERITANCE OF MITOCHONDRIA PROTEIN 11"/>
    <property type="match status" value="1"/>
</dbReference>
<feature type="region of interest" description="Disordered" evidence="5">
    <location>
        <begin position="151"/>
        <end position="195"/>
    </location>
</feature>
<dbReference type="InterPro" id="IPR038814">
    <property type="entry name" value="AIM11"/>
</dbReference>
<keyword evidence="3 4" id="KW-0472">Membrane</keyword>
<dbReference type="GO" id="GO:0005739">
    <property type="term" value="C:mitochondrion"/>
    <property type="evidence" value="ECO:0007669"/>
    <property type="project" value="TreeGrafter"/>
</dbReference>
<sequence>MASTTNPDASPPPIPTPTDNIFTSDRSRRQLKLWAGGAAFMFLSAFITRRAIDRRYRAVRPKFFHYSHDPPPITFNGPLEALEALSISTINVLSFGMMMVGGTFWAFDIASVQELRERTRKRLGYEEVIEMERRRGGGVMEAEWIHNTLTREDEENKRRRERELEPPAMLPTPVKDEDLAKVERRSRKWGREGPE</sequence>
<dbReference type="OrthoDB" id="3558022at2759"/>
<evidence type="ECO:0000256" key="2">
    <source>
        <dbReference type="ARBA" id="ARBA00022989"/>
    </source>
</evidence>
<organism evidence="6 7">
    <name type="scientific">Venturia effusa</name>
    <dbReference type="NCBI Taxonomy" id="50376"/>
    <lineage>
        <taxon>Eukaryota</taxon>
        <taxon>Fungi</taxon>
        <taxon>Dikarya</taxon>
        <taxon>Ascomycota</taxon>
        <taxon>Pezizomycotina</taxon>
        <taxon>Dothideomycetes</taxon>
        <taxon>Pleosporomycetidae</taxon>
        <taxon>Venturiales</taxon>
        <taxon>Venturiaceae</taxon>
        <taxon>Venturia</taxon>
    </lineage>
</organism>
<evidence type="ECO:0000256" key="5">
    <source>
        <dbReference type="SAM" id="MobiDB-lite"/>
    </source>
</evidence>
<evidence type="ECO:0000313" key="7">
    <source>
        <dbReference type="Proteomes" id="UP000316270"/>
    </source>
</evidence>
<comment type="subcellular location">
    <subcellularLocation>
        <location evidence="4">Membrane</location>
        <topology evidence="4">Multi-pass membrane protein</topology>
    </subcellularLocation>
</comment>
<dbReference type="Proteomes" id="UP000316270">
    <property type="component" value="Chromosome 1"/>
</dbReference>
<dbReference type="STRING" id="50376.A0A517KXL3"/>
<feature type="transmembrane region" description="Helical" evidence="4">
    <location>
        <begin position="33"/>
        <end position="52"/>
    </location>
</feature>
<gene>
    <name evidence="4" type="primary">AIM11</name>
    <name evidence="6" type="ORF">FKW77_010223</name>
</gene>
<comment type="similarity">
    <text evidence="4">Belongs to the AIM11 family.</text>
</comment>
<keyword evidence="7" id="KW-1185">Reference proteome</keyword>
<proteinExistence type="inferred from homology"/>
<feature type="transmembrane region" description="Helical" evidence="4">
    <location>
        <begin position="92"/>
        <end position="112"/>
    </location>
</feature>
<evidence type="ECO:0000256" key="4">
    <source>
        <dbReference type="RuleBase" id="RU367098"/>
    </source>
</evidence>
<feature type="compositionally biased region" description="Basic and acidic residues" evidence="5">
    <location>
        <begin position="151"/>
        <end position="165"/>
    </location>
</feature>
<accession>A0A517KXL3</accession>
<dbReference type="PANTHER" id="PTHR39136">
    <property type="entry name" value="ALTERED INHERITANCE OF MITOCHONDRIA PROTEIN 11"/>
    <property type="match status" value="1"/>
</dbReference>
<evidence type="ECO:0000256" key="1">
    <source>
        <dbReference type="ARBA" id="ARBA00022692"/>
    </source>
</evidence>
<evidence type="ECO:0000313" key="6">
    <source>
        <dbReference type="EMBL" id="QDS68120.1"/>
    </source>
</evidence>
<dbReference type="GO" id="GO:0016020">
    <property type="term" value="C:membrane"/>
    <property type="evidence" value="ECO:0007669"/>
    <property type="project" value="UniProtKB-SubCell"/>
</dbReference>
<protein>
    <recommendedName>
        <fullName evidence="4">Altered inheritance of mitochondria protein 11</fullName>
    </recommendedName>
</protein>
<reference evidence="6 7" key="1">
    <citation type="submission" date="2019-07" db="EMBL/GenBank/DDBJ databases">
        <title>Finished genome of Venturia effusa.</title>
        <authorList>
            <person name="Young C.A."/>
            <person name="Cox M.P."/>
            <person name="Ganley A.R.D."/>
            <person name="David W.J."/>
        </authorList>
    </citation>
    <scope>NUCLEOTIDE SEQUENCE [LARGE SCALE GENOMIC DNA]</scope>
    <source>
        <strain evidence="7">albino</strain>
    </source>
</reference>
<dbReference type="EMBL" id="CP042185">
    <property type="protein sequence ID" value="QDS68120.1"/>
    <property type="molecule type" value="Genomic_DNA"/>
</dbReference>
<keyword evidence="1 4" id="KW-0812">Transmembrane</keyword>
<evidence type="ECO:0000256" key="3">
    <source>
        <dbReference type="ARBA" id="ARBA00023136"/>
    </source>
</evidence>
<feature type="region of interest" description="Disordered" evidence="5">
    <location>
        <begin position="1"/>
        <end position="22"/>
    </location>
</feature>
<name>A0A517KXL3_9PEZI</name>
<dbReference type="AlphaFoldDB" id="A0A517KXL3"/>